<dbReference type="Proteomes" id="UP000001060">
    <property type="component" value="Chromosome"/>
</dbReference>
<keyword evidence="1" id="KW-0472">Membrane</keyword>
<evidence type="ECO:0000313" key="3">
    <source>
        <dbReference type="Proteomes" id="UP000001060"/>
    </source>
</evidence>
<dbReference type="RefSeq" id="WP_004450363.1">
    <property type="nucleotide sequence ID" value="NC_013861.1"/>
</dbReference>
<organism evidence="2 3">
    <name type="scientific">Legionella longbeachae serogroup 1 (strain NSW150)</name>
    <dbReference type="NCBI Taxonomy" id="661367"/>
    <lineage>
        <taxon>Bacteria</taxon>
        <taxon>Pseudomonadati</taxon>
        <taxon>Pseudomonadota</taxon>
        <taxon>Gammaproteobacteria</taxon>
        <taxon>Legionellales</taxon>
        <taxon>Legionellaceae</taxon>
        <taxon>Legionella</taxon>
    </lineage>
</organism>
<dbReference type="EMBL" id="FN650140">
    <property type="protein sequence ID" value="CBJ12003.1"/>
    <property type="molecule type" value="Genomic_DNA"/>
</dbReference>
<evidence type="ECO:0000313" key="2">
    <source>
        <dbReference type="EMBL" id="CBJ12003.1"/>
    </source>
</evidence>
<reference evidence="2 3" key="1">
    <citation type="journal article" date="2010" name="PLoS Genet.">
        <title>Analysis of the Legionella longbeachae genome and transcriptome uncovers unique strategies to cause Legionnaires' disease.</title>
        <authorList>
            <person name="Cazalet C."/>
            <person name="Gomez-Valero L."/>
            <person name="Rusniok C."/>
            <person name="Lomma M."/>
            <person name="Dervins-Ravault D."/>
            <person name="Newton H."/>
            <person name="Sansom F."/>
            <person name="Jarraud S."/>
            <person name="Zidane N."/>
            <person name="Ma L."/>
            <person name="Bouchier C."/>
            <person name="Etienne J."/>
            <person name="Hartland E."/>
            <person name="Buchrieser C."/>
        </authorList>
    </citation>
    <scope>NUCLEOTIDE SEQUENCE [LARGE SCALE GENOMIC DNA]</scope>
    <source>
        <strain evidence="2 3">NSW150</strain>
    </source>
</reference>
<keyword evidence="1" id="KW-1133">Transmembrane helix</keyword>
<keyword evidence="3" id="KW-1185">Reference proteome</keyword>
<dbReference type="OrthoDB" id="9991923at2"/>
<gene>
    <name evidence="2" type="ordered locus">LLO_1629</name>
</gene>
<sequence length="236" mass="27655">MDLNIFGEIKNFFLAHFNNKWITTVGILISAGLGVFNLWHLKKAEQIRTDEMLFQKVIPQMKEIIKQLTELSFNKNNDASTWSILIEQLAAFHNIAIKISNFEFRQLYCVELNAFSLGLYNLMKNIDDYRFFYGIENYQKYDGKILHNESRKCLCNISPNVIGCILQFLFIFNGVRGDYLSNKKEIDKSLVSIHYGWTEDLPPQSDVESMASPYKQMYTYVNEWSSYKNKESEMNI</sequence>
<keyword evidence="1" id="KW-0812">Transmembrane</keyword>
<feature type="transmembrane region" description="Helical" evidence="1">
    <location>
        <begin position="20"/>
        <end position="39"/>
    </location>
</feature>
<protein>
    <submittedName>
        <fullName evidence="2">Uncharacterized protein</fullName>
    </submittedName>
</protein>
<proteinExistence type="predicted"/>
<name>D3HSW3_LEGLN</name>
<dbReference type="GeneID" id="40925852"/>
<dbReference type="KEGG" id="llo:LLO_1629"/>
<dbReference type="HOGENOM" id="CLU_1174232_0_0_6"/>
<dbReference type="AlphaFoldDB" id="D3HSW3"/>
<evidence type="ECO:0000256" key="1">
    <source>
        <dbReference type="SAM" id="Phobius"/>
    </source>
</evidence>
<accession>D3HSW3</accession>